<dbReference type="InterPro" id="IPR036565">
    <property type="entry name" value="Mur-like_cat_sf"/>
</dbReference>
<dbReference type="PANTHER" id="PTHR23135">
    <property type="entry name" value="MUR LIGASE FAMILY MEMBER"/>
    <property type="match status" value="1"/>
</dbReference>
<sequence>MRLSELASYVSGKLIGEDKEIKVGIFNTLGDANPNDIVIRHWIDEKGVEIAKNKEVSALITQNPKGNSLEYAKKLKVPIILVNKIELASAFAIKWTIKNFAPNTYRVVITGTNGKSTTTHMIYHILTHAGKKAFTNTDAKSEFNTLIDPMVAKLLAEKAKKENLEYLVIEVSEVQGWLDRLMKDHAYLMTKSINPNVVVVTNVALDHIGLVNSIEEVFEETSGAVKALEKGFAVLNYDNEFTRKMAKLTNKNVKVFFYGKNCPVTFKSGGIYVNNDLFIKKEELPFKSEYFIQNTLAAISACLCLNIPPDIIKKGILTYKPLKRRFSILCKKPLIIDDFAHNPDGIKMAIKSAKKLTKNKLWVVCAIRGSRGKIINKLNAESLSKTLKNIENYEVVITNSDDVVDNLNKVKKEEEKTFLKTLEKYNINYRFHKKLKTALEETLTNCKKDDTILLIGAQGMDPASKLLKKIKVIPCS</sequence>
<keyword evidence="5 7" id="KW-0547">Nucleotide-binding</keyword>
<dbReference type="STRING" id="523846.Mfer_0762"/>
<dbReference type="InterPro" id="IPR036615">
    <property type="entry name" value="Mur_ligase_C_dom_sf"/>
</dbReference>
<proteinExistence type="evidence at protein level"/>
<dbReference type="SUPFAM" id="SSF53244">
    <property type="entry name" value="MurD-like peptide ligases, peptide-binding domain"/>
    <property type="match status" value="1"/>
</dbReference>
<feature type="binding site" evidence="7">
    <location>
        <position position="30"/>
    </location>
    <ligand>
        <name>UDP</name>
        <dbReference type="ChEBI" id="CHEBI:58223"/>
        <label>1</label>
    </ligand>
</feature>
<evidence type="ECO:0007829" key="7">
    <source>
        <dbReference type="PDB" id="7UFP"/>
    </source>
</evidence>
<feature type="domain" description="Mur ligase C-terminal" evidence="1">
    <location>
        <begin position="324"/>
        <end position="457"/>
    </location>
</feature>
<dbReference type="AlphaFoldDB" id="E3GZ29"/>
<keyword evidence="5 6" id="KW-0002">3D-structure</keyword>
<reference evidence="5 6" key="2">
    <citation type="journal article" date="2022" name="Microbiology">
        <title>Structural characterisation of methanogen pseudomurein cell wall peptide ligases homologous to bacterial MurE/F murein peptide ligases.</title>
        <authorList>
            <person name="Subedi B.P."/>
            <person name="Schofield L.R."/>
            <person name="Carbone V."/>
            <person name="Wolf M."/>
            <person name="Martin W.F."/>
            <person name="Ronimus R.S."/>
            <person name="Sutherland-Smith A.J."/>
        </authorList>
    </citation>
    <scope>X-RAY CRYSTALLOGRAPHY (1.84 ANGSTROMS) IN COMPLEX WITH UDP</scope>
    <scope>DISULFIDE BONDS</scope>
</reference>
<dbReference type="PDB" id="7UFP">
    <property type="method" value="X-ray"/>
    <property type="resolution" value="2.00 A"/>
    <property type="chains" value="I=1-476"/>
</dbReference>
<feature type="binding site" evidence="5">
    <location>
        <position position="84"/>
    </location>
    <ligand>
        <name>UDP</name>
        <dbReference type="ChEBI" id="CHEBI:58223"/>
        <label>2</label>
    </ligand>
</feature>
<dbReference type="PDB" id="6VR8">
    <property type="method" value="X-ray"/>
    <property type="resolution" value="1.90 A"/>
    <property type="chains" value="I=1-476"/>
</dbReference>
<keyword evidence="3" id="KW-0436">Ligase</keyword>
<dbReference type="Proteomes" id="UP000002315">
    <property type="component" value="Chromosome"/>
</dbReference>
<dbReference type="Pfam" id="PF08245">
    <property type="entry name" value="Mur_ligase_M"/>
    <property type="match status" value="1"/>
</dbReference>
<dbReference type="Gene3D" id="3.90.190.20">
    <property type="entry name" value="Mur ligase, C-terminal domain"/>
    <property type="match status" value="1"/>
</dbReference>
<feature type="disulfide bond" evidence="5 6">
    <location>
        <begin position="330"/>
        <end position="475"/>
    </location>
</feature>
<dbReference type="Gene3D" id="3.40.1190.10">
    <property type="entry name" value="Mur-like, catalytic domain"/>
    <property type="match status" value="1"/>
</dbReference>
<dbReference type="KEGG" id="mfv:Mfer_0762"/>
<keyword evidence="4" id="KW-1185">Reference proteome</keyword>
<dbReference type="SUPFAM" id="SSF53623">
    <property type="entry name" value="MurD-like peptide ligases, catalytic domain"/>
    <property type="match status" value="1"/>
</dbReference>
<dbReference type="SMR" id="E3GZ29"/>
<dbReference type="GO" id="GO:0016881">
    <property type="term" value="F:acid-amino acid ligase activity"/>
    <property type="evidence" value="ECO:0007669"/>
    <property type="project" value="InterPro"/>
</dbReference>
<dbReference type="GO" id="GO:0005524">
    <property type="term" value="F:ATP binding"/>
    <property type="evidence" value="ECO:0007669"/>
    <property type="project" value="InterPro"/>
</dbReference>
<feature type="binding site" evidence="7">
    <location>
        <position position="40"/>
    </location>
    <ligand>
        <name>UDP</name>
        <dbReference type="ChEBI" id="CHEBI:58223"/>
        <label>1</label>
    </ligand>
</feature>
<evidence type="ECO:0000313" key="4">
    <source>
        <dbReference type="Proteomes" id="UP000002315"/>
    </source>
</evidence>
<dbReference type="InterPro" id="IPR004101">
    <property type="entry name" value="Mur_ligase_C"/>
</dbReference>
<organism evidence="3 4">
    <name type="scientific">Methanothermus fervidus (strain ATCC 43054 / DSM 2088 / JCM 10308 / V24 S)</name>
    <dbReference type="NCBI Taxonomy" id="523846"/>
    <lineage>
        <taxon>Archaea</taxon>
        <taxon>Methanobacteriati</taxon>
        <taxon>Methanobacteriota</taxon>
        <taxon>Methanomada group</taxon>
        <taxon>Methanobacteria</taxon>
        <taxon>Methanobacteriales</taxon>
        <taxon>Methanothermaceae</taxon>
        <taxon>Methanothermus</taxon>
    </lineage>
</organism>
<feature type="binding site" evidence="5">
    <location>
        <position position="62"/>
    </location>
    <ligand>
        <name>UDP</name>
        <dbReference type="ChEBI" id="CHEBI:58223"/>
        <label>2</label>
    </ligand>
</feature>
<accession>E3GZ29</accession>
<dbReference type="Pfam" id="PF02875">
    <property type="entry name" value="Mur_ligase_C"/>
    <property type="match status" value="1"/>
</dbReference>
<feature type="binding site" evidence="5">
    <location>
        <position position="177"/>
    </location>
    <ligand>
        <name>UDP</name>
        <dbReference type="ChEBI" id="CHEBI:58223"/>
        <label>2</label>
    </ligand>
</feature>
<feature type="binding site" evidence="5">
    <location>
        <position position="180"/>
    </location>
    <ligand>
        <name>UDP</name>
        <dbReference type="ChEBI" id="CHEBI:58223"/>
        <label>2</label>
    </ligand>
</feature>
<feature type="domain" description="Mur ligase central" evidence="2">
    <location>
        <begin position="109"/>
        <end position="301"/>
    </location>
</feature>
<dbReference type="PANTHER" id="PTHR23135:SF4">
    <property type="entry name" value="UDP-N-ACETYLMURAMOYL-L-ALANYL-D-GLUTAMATE--2,6-DIAMINOPIMELATE LIGASE MURE HOMOLOG, CHLOROPLASTIC"/>
    <property type="match status" value="1"/>
</dbReference>
<feature type="binding site" evidence="5">
    <location>
        <position position="86"/>
    </location>
    <ligand>
        <name>UDP</name>
        <dbReference type="ChEBI" id="CHEBI:58223"/>
        <label>2</label>
    </ligand>
</feature>
<feature type="binding site" evidence="7">
    <location>
        <position position="44"/>
    </location>
    <ligand>
        <name>UDP</name>
        <dbReference type="ChEBI" id="CHEBI:58223"/>
        <label>1</label>
    </ligand>
</feature>
<evidence type="ECO:0000259" key="1">
    <source>
        <dbReference type="Pfam" id="PF02875"/>
    </source>
</evidence>
<feature type="binding site" evidence="5">
    <location>
        <position position="183"/>
    </location>
    <ligand>
        <name>UDP</name>
        <dbReference type="ChEBI" id="CHEBI:58223"/>
        <label>2</label>
    </ligand>
</feature>
<protein>
    <submittedName>
        <fullName evidence="3">Mur ligase middle domain protein</fullName>
    </submittedName>
</protein>
<dbReference type="InterPro" id="IPR013221">
    <property type="entry name" value="Mur_ligase_cen"/>
</dbReference>
<dbReference type="HOGENOM" id="CLU_022291_4_2_2"/>
<feature type="binding site" evidence="7">
    <location>
        <position position="46"/>
    </location>
    <ligand>
        <name>UDP</name>
        <dbReference type="ChEBI" id="CHEBI:58223"/>
        <label>1</label>
    </ligand>
</feature>
<reference evidence="3 4" key="1">
    <citation type="journal article" date="2010" name="Stand. Genomic Sci.">
        <title>Complete genome sequence of Methanothermus fervidus type strain (V24S).</title>
        <authorList>
            <person name="Anderson I."/>
            <person name="Djao O.D."/>
            <person name="Misra M."/>
            <person name="Chertkov O."/>
            <person name="Nolan M."/>
            <person name="Lucas S."/>
            <person name="Lapidus A."/>
            <person name="Del Rio T.G."/>
            <person name="Tice H."/>
            <person name="Cheng J.F."/>
            <person name="Tapia R."/>
            <person name="Han C."/>
            <person name="Goodwin L."/>
            <person name="Pitluck S."/>
            <person name="Liolios K."/>
            <person name="Ivanova N."/>
            <person name="Mavromatis K."/>
            <person name="Mikhailova N."/>
            <person name="Pati A."/>
            <person name="Brambilla E."/>
            <person name="Chen A."/>
            <person name="Palaniappan K."/>
            <person name="Land M."/>
            <person name="Hauser L."/>
            <person name="Chang Y.J."/>
            <person name="Jeffries C.D."/>
            <person name="Sikorski J."/>
            <person name="Spring S."/>
            <person name="Rohde M."/>
            <person name="Eichinger K."/>
            <person name="Huber H."/>
            <person name="Wirth R."/>
            <person name="Goker M."/>
            <person name="Detter J.C."/>
            <person name="Woyke T."/>
            <person name="Bristow J."/>
            <person name="Eisen J.A."/>
            <person name="Markowitz V."/>
            <person name="Hugenholtz P."/>
            <person name="Klenk H.P."/>
            <person name="Kyrpides N.C."/>
        </authorList>
    </citation>
    <scope>NUCLEOTIDE SEQUENCE [LARGE SCALE GENOMIC DNA]</scope>
    <source>
        <strain evidence="4">ATCC 43054 / DSM 2088 / JCM 10308 / V24 S</strain>
    </source>
</reference>
<dbReference type="OrthoDB" id="75177at2157"/>
<evidence type="ECO:0000259" key="2">
    <source>
        <dbReference type="Pfam" id="PF08245"/>
    </source>
</evidence>
<dbReference type="PDB" id="7JT8">
    <property type="method" value="X-ray"/>
    <property type="resolution" value="1.84 A"/>
    <property type="chains" value="I=1-476"/>
</dbReference>
<evidence type="ECO:0000313" key="3">
    <source>
        <dbReference type="EMBL" id="ADP77561.1"/>
    </source>
</evidence>
<dbReference type="EMBL" id="CP002278">
    <property type="protein sequence ID" value="ADP77561.1"/>
    <property type="molecule type" value="Genomic_DNA"/>
</dbReference>
<name>E3GZ29_METFV</name>
<evidence type="ECO:0007829" key="6">
    <source>
        <dbReference type="PDB" id="7JT8"/>
    </source>
</evidence>
<evidence type="ECO:0007829" key="5">
    <source>
        <dbReference type="PDB" id="6VR8"/>
    </source>
</evidence>
<gene>
    <name evidence="3" type="ordered locus">Mfer_0762</name>
</gene>